<organism evidence="2 3">
    <name type="scientific">Mobilisporobacter senegalensis</name>
    <dbReference type="NCBI Taxonomy" id="1329262"/>
    <lineage>
        <taxon>Bacteria</taxon>
        <taxon>Bacillati</taxon>
        <taxon>Bacillota</taxon>
        <taxon>Clostridia</taxon>
        <taxon>Lachnospirales</taxon>
        <taxon>Lachnospiraceae</taxon>
        <taxon>Mobilisporobacter</taxon>
    </lineage>
</organism>
<proteinExistence type="predicted"/>
<dbReference type="AlphaFoldDB" id="A0A3N1XI15"/>
<feature type="transmembrane region" description="Helical" evidence="1">
    <location>
        <begin position="118"/>
        <end position="142"/>
    </location>
</feature>
<reference evidence="2 3" key="1">
    <citation type="submission" date="2018-11" db="EMBL/GenBank/DDBJ databases">
        <title>Genomic Encyclopedia of Type Strains, Phase IV (KMG-IV): sequencing the most valuable type-strain genomes for metagenomic binning, comparative biology and taxonomic classification.</title>
        <authorList>
            <person name="Goeker M."/>
        </authorList>
    </citation>
    <scope>NUCLEOTIDE SEQUENCE [LARGE SCALE GENOMIC DNA]</scope>
    <source>
        <strain evidence="2 3">DSM 26537</strain>
    </source>
</reference>
<comment type="caution">
    <text evidence="2">The sequence shown here is derived from an EMBL/GenBank/DDBJ whole genome shotgun (WGS) entry which is preliminary data.</text>
</comment>
<feature type="transmembrane region" description="Helical" evidence="1">
    <location>
        <begin position="6"/>
        <end position="24"/>
    </location>
</feature>
<dbReference type="Proteomes" id="UP000273083">
    <property type="component" value="Unassembled WGS sequence"/>
</dbReference>
<keyword evidence="3" id="KW-1185">Reference proteome</keyword>
<keyword evidence="1" id="KW-1133">Transmembrane helix</keyword>
<dbReference type="RefSeq" id="WP_123610015.1">
    <property type="nucleotide sequence ID" value="NZ_RJVG01000008.1"/>
</dbReference>
<sequence>MQSKDTYELIGVISGIVAIIATYFNNGYKKNEKMAEDYFELLLVPYVCDYKNNNTLNAVKYIKKNYTQKCYFIPKYIFYLVKYNKKVELHKILMVDYIWSYPTGNNIMSNILDKMYRIVSFIQSFACIFGGLFIVFKVLIIIETLISGTVNDFTLPDLLLGFILIILFFTLIKHSFQSIEDNYSLSKKQIEKNVKKKLKKYDKDYNKYYV</sequence>
<dbReference type="OrthoDB" id="2088063at2"/>
<accession>A0A3N1XI15</accession>
<gene>
    <name evidence="2" type="ORF">EDD66_10817</name>
</gene>
<evidence type="ECO:0000313" key="2">
    <source>
        <dbReference type="EMBL" id="ROR26295.1"/>
    </source>
</evidence>
<protein>
    <submittedName>
        <fullName evidence="2">Uncharacterized protein</fullName>
    </submittedName>
</protein>
<keyword evidence="1" id="KW-0472">Membrane</keyword>
<evidence type="ECO:0000256" key="1">
    <source>
        <dbReference type="SAM" id="Phobius"/>
    </source>
</evidence>
<feature type="transmembrane region" description="Helical" evidence="1">
    <location>
        <begin position="154"/>
        <end position="172"/>
    </location>
</feature>
<evidence type="ECO:0000313" key="3">
    <source>
        <dbReference type="Proteomes" id="UP000273083"/>
    </source>
</evidence>
<name>A0A3N1XI15_9FIRM</name>
<keyword evidence="1" id="KW-0812">Transmembrane</keyword>
<dbReference type="EMBL" id="RJVG01000008">
    <property type="protein sequence ID" value="ROR26295.1"/>
    <property type="molecule type" value="Genomic_DNA"/>
</dbReference>